<dbReference type="PANTHER" id="PTHR43155:SF2">
    <property type="entry name" value="CYCLIC DI-GMP PHOSPHODIESTERASE PA4108"/>
    <property type="match status" value="1"/>
</dbReference>
<dbReference type="RefSeq" id="WP_002614218.1">
    <property type="nucleotide sequence ID" value="NC_014623.1"/>
</dbReference>
<evidence type="ECO:0000259" key="2">
    <source>
        <dbReference type="PROSITE" id="PS51832"/>
    </source>
</evidence>
<dbReference type="EMBL" id="AAMD01000061">
    <property type="protein sequence ID" value="EAU66196.1"/>
    <property type="molecule type" value="Genomic_DNA"/>
</dbReference>
<dbReference type="Pfam" id="PF13487">
    <property type="entry name" value="HD_5"/>
    <property type="match status" value="1"/>
</dbReference>
<dbReference type="InterPro" id="IPR003607">
    <property type="entry name" value="HD/PDEase_dom"/>
</dbReference>
<dbReference type="Gene3D" id="1.10.3210.10">
    <property type="entry name" value="Hypothetical protein af1432"/>
    <property type="match status" value="2"/>
</dbReference>
<evidence type="ECO:0000313" key="3">
    <source>
        <dbReference type="EMBL" id="EAU66196.1"/>
    </source>
</evidence>
<name>Q090R6_STIAD</name>
<dbReference type="InterPro" id="IPR029016">
    <property type="entry name" value="GAF-like_dom_sf"/>
</dbReference>
<evidence type="ECO:0000256" key="1">
    <source>
        <dbReference type="SAM" id="MobiDB-lite"/>
    </source>
</evidence>
<dbReference type="PANTHER" id="PTHR43155">
    <property type="entry name" value="CYCLIC DI-GMP PHOSPHODIESTERASE PA4108-RELATED"/>
    <property type="match status" value="1"/>
</dbReference>
<feature type="domain" description="HD-GYP" evidence="2">
    <location>
        <begin position="209"/>
        <end position="533"/>
    </location>
</feature>
<accession>Q090R6</accession>
<gene>
    <name evidence="3" type="ORF">STIAU_8262</name>
</gene>
<feature type="region of interest" description="Disordered" evidence="1">
    <location>
        <begin position="1"/>
        <end position="23"/>
    </location>
</feature>
<protein>
    <submittedName>
        <fullName evidence="3">cGMP-dependent 3',5'-cyclic phosphodiesterase</fullName>
    </submittedName>
</protein>
<dbReference type="SUPFAM" id="SSF55781">
    <property type="entry name" value="GAF domain-like"/>
    <property type="match status" value="1"/>
</dbReference>
<dbReference type="SUPFAM" id="SSF109604">
    <property type="entry name" value="HD-domain/PDEase-like"/>
    <property type="match status" value="2"/>
</dbReference>
<proteinExistence type="predicted"/>
<dbReference type="InterPro" id="IPR006674">
    <property type="entry name" value="HD_domain"/>
</dbReference>
<sequence length="533" mass="59390">MQGGSQAGSPLGPRARKRRLPQNTPFLRSRSQVLFQSDDTALSRRLLKLTSLLDVAKAMSAERDLDLLLPLILYEASKVVEADRCSLFIMDRERNELWSKVAQGSKNEIRLPVGSGIAGQVASTGAVINIPDAYADERFNRSFDTSSGYHTQTILCVPMRDASGDVTGVIQALNKRNGRIFDAEDEELLLALGANAAGAIENALLHEEINRLFEGFVSASVVAIEARDPSTAGHSERVANLTVALAQALEHTATGPYANIRFSPMELQELRYASLLHDFGKVGVREAVLVKAEKLYPHELDMLRARFQVARKDLQLQSYRRRIAAVKLRGDKAMAEIEAEEEARLGEELKRLDEVLEFTLVCNRPTVLAQGGFERLQDLAQLTYADAFGQDRPLLQPQEVRSLSITRGTLSPDERREIESHVDHTYRFLSQIPWTRTLRRVPEIAYAHHEKLDGTGYPRAIPSKTIPVQSKMMAIADIYDALTASDRPYKKAVPHTLAVDILSREASSGQLDRDLLTVFNEAEIVRKVMNRAK</sequence>
<dbReference type="OrthoDB" id="9769359at2"/>
<organism evidence="3 4">
    <name type="scientific">Stigmatella aurantiaca (strain DW4/3-1)</name>
    <dbReference type="NCBI Taxonomy" id="378806"/>
    <lineage>
        <taxon>Bacteria</taxon>
        <taxon>Pseudomonadati</taxon>
        <taxon>Myxococcota</taxon>
        <taxon>Myxococcia</taxon>
        <taxon>Myxococcales</taxon>
        <taxon>Cystobacterineae</taxon>
        <taxon>Archangiaceae</taxon>
        <taxon>Stigmatella</taxon>
    </lineage>
</organism>
<dbReference type="SMART" id="SM00471">
    <property type="entry name" value="HDc"/>
    <property type="match status" value="1"/>
</dbReference>
<dbReference type="Gene3D" id="3.30.450.40">
    <property type="match status" value="1"/>
</dbReference>
<dbReference type="InterPro" id="IPR003018">
    <property type="entry name" value="GAF"/>
</dbReference>
<evidence type="ECO:0000313" key="4">
    <source>
        <dbReference type="Proteomes" id="UP000032702"/>
    </source>
</evidence>
<reference evidence="3 4" key="1">
    <citation type="submission" date="2006-04" db="EMBL/GenBank/DDBJ databases">
        <authorList>
            <person name="Nierman W.C."/>
        </authorList>
    </citation>
    <scope>NUCLEOTIDE SEQUENCE [LARGE SCALE GENOMIC DNA]</scope>
    <source>
        <strain evidence="3 4">DW4/3-1</strain>
    </source>
</reference>
<comment type="caution">
    <text evidence="3">The sequence shown here is derived from an EMBL/GenBank/DDBJ whole genome shotgun (WGS) entry which is preliminary data.</text>
</comment>
<dbReference type="SMART" id="SM00065">
    <property type="entry name" value="GAF"/>
    <property type="match status" value="1"/>
</dbReference>
<dbReference type="AlphaFoldDB" id="Q090R6"/>
<dbReference type="InterPro" id="IPR037522">
    <property type="entry name" value="HD_GYP_dom"/>
</dbReference>
<dbReference type="CDD" id="cd00077">
    <property type="entry name" value="HDc"/>
    <property type="match status" value="1"/>
</dbReference>
<dbReference type="Pfam" id="PF01966">
    <property type="entry name" value="HD"/>
    <property type="match status" value="1"/>
</dbReference>
<dbReference type="PROSITE" id="PS51832">
    <property type="entry name" value="HD_GYP"/>
    <property type="match status" value="1"/>
</dbReference>
<dbReference type="Proteomes" id="UP000032702">
    <property type="component" value="Unassembled WGS sequence"/>
</dbReference>
<dbReference type="Pfam" id="PF01590">
    <property type="entry name" value="GAF"/>
    <property type="match status" value="1"/>
</dbReference>